<dbReference type="Proteomes" id="UP000199452">
    <property type="component" value="Unassembled WGS sequence"/>
</dbReference>
<dbReference type="PROSITE" id="PS51257">
    <property type="entry name" value="PROKAR_LIPOPROTEIN"/>
    <property type="match status" value="1"/>
</dbReference>
<dbReference type="STRING" id="1640674.SAMN05216323_101014"/>
<reference evidence="2 3" key="1">
    <citation type="submission" date="2016-09" db="EMBL/GenBank/DDBJ databases">
        <authorList>
            <person name="Capua I."/>
            <person name="De Benedictis P."/>
            <person name="Joannis T."/>
            <person name="Lombin L.H."/>
            <person name="Cattoli G."/>
        </authorList>
    </citation>
    <scope>NUCLEOTIDE SEQUENCE [LARGE SCALE GENOMIC DNA]</scope>
    <source>
        <strain evidence="2 3">A7P-90m</strain>
    </source>
</reference>
<evidence type="ECO:0000313" key="3">
    <source>
        <dbReference type="Proteomes" id="UP000199452"/>
    </source>
</evidence>
<keyword evidence="1" id="KW-0732">Signal</keyword>
<dbReference type="OrthoDB" id="1502633at2"/>
<dbReference type="AlphaFoldDB" id="A0A1G6HH51"/>
<dbReference type="EMBL" id="FMYP01000010">
    <property type="protein sequence ID" value="SDB92766.1"/>
    <property type="molecule type" value="Genomic_DNA"/>
</dbReference>
<accession>A0A1G6HH51</accession>
<proteinExistence type="predicted"/>
<feature type="signal peptide" evidence="1">
    <location>
        <begin position="1"/>
        <end position="19"/>
    </location>
</feature>
<evidence type="ECO:0000313" key="2">
    <source>
        <dbReference type="EMBL" id="SDB92766.1"/>
    </source>
</evidence>
<name>A0A1G6HH51_9BACT</name>
<keyword evidence="3" id="KW-1185">Reference proteome</keyword>
<protein>
    <recommendedName>
        <fullName evidence="4">HmuY protein</fullName>
    </recommendedName>
</protein>
<feature type="chain" id="PRO_5011723749" description="HmuY protein" evidence="1">
    <location>
        <begin position="20"/>
        <end position="195"/>
    </location>
</feature>
<evidence type="ECO:0000256" key="1">
    <source>
        <dbReference type="SAM" id="SignalP"/>
    </source>
</evidence>
<dbReference type="RefSeq" id="WP_092436122.1">
    <property type="nucleotide sequence ID" value="NZ_FMYP01000010.1"/>
</dbReference>
<gene>
    <name evidence="2" type="ORF">SAMN05216323_101014</name>
</gene>
<evidence type="ECO:0008006" key="4">
    <source>
        <dbReference type="Google" id="ProtNLM"/>
    </source>
</evidence>
<sequence length="195" mass="21434">MNSNLKVLLLALSAVFIMASCSKDDDNEPAKIIVTMGAQSNTTIGGFYSTGQNKVFTQEVAFANQDTIDFLCFYEHDVVNNRINDISLASPGSTITGIFTGTTSPESWTVKNLTKFQLPNPAITVAEFDQLDQNDAIIDSYFDNTVTSGNKKAKLLEKDNIYAFKNHNGVYGLLRVIEVVQGAEGSIKFELKMKK</sequence>
<organism evidence="2 3">
    <name type="scientific">Williamwhitmania taraxaci</name>
    <dbReference type="NCBI Taxonomy" id="1640674"/>
    <lineage>
        <taxon>Bacteria</taxon>
        <taxon>Pseudomonadati</taxon>
        <taxon>Bacteroidota</taxon>
        <taxon>Bacteroidia</taxon>
        <taxon>Bacteroidales</taxon>
        <taxon>Williamwhitmaniaceae</taxon>
        <taxon>Williamwhitmania</taxon>
    </lineage>
</organism>